<dbReference type="EMBL" id="BMAU01021418">
    <property type="protein sequence ID" value="GFY33895.1"/>
    <property type="molecule type" value="Genomic_DNA"/>
</dbReference>
<evidence type="ECO:0000256" key="1">
    <source>
        <dbReference type="SAM" id="MobiDB-lite"/>
    </source>
</evidence>
<evidence type="ECO:0000313" key="3">
    <source>
        <dbReference type="Proteomes" id="UP000887159"/>
    </source>
</evidence>
<gene>
    <name evidence="2" type="primary">NCL1_51597</name>
    <name evidence="2" type="ORF">TNCV_4596031</name>
</gene>
<keyword evidence="3" id="KW-1185">Reference proteome</keyword>
<sequence>MSFLGKGEKSVLIKLSIELGECESNEEELKIIELRTKFLTNDAYKKDPEIVKCIFEGIISNRIDEENTQKEETLREFQLQKIRLQNDSKSRRSTNSTPNKNELKKLLPTFNPEVDNMNMFLTLFERQMKLLDLGEDLWVPYISQWCPI</sequence>
<accession>A0A8X6WFJ4</accession>
<dbReference type="Proteomes" id="UP000887159">
    <property type="component" value="Unassembled WGS sequence"/>
</dbReference>
<feature type="compositionally biased region" description="Polar residues" evidence="1">
    <location>
        <begin position="91"/>
        <end position="100"/>
    </location>
</feature>
<feature type="region of interest" description="Disordered" evidence="1">
    <location>
        <begin position="85"/>
        <end position="104"/>
    </location>
</feature>
<proteinExistence type="predicted"/>
<comment type="caution">
    <text evidence="2">The sequence shown here is derived from an EMBL/GenBank/DDBJ whole genome shotgun (WGS) entry which is preliminary data.</text>
</comment>
<reference evidence="2" key="1">
    <citation type="submission" date="2020-08" db="EMBL/GenBank/DDBJ databases">
        <title>Multicomponent nature underlies the extraordinary mechanical properties of spider dragline silk.</title>
        <authorList>
            <person name="Kono N."/>
            <person name="Nakamura H."/>
            <person name="Mori M."/>
            <person name="Yoshida Y."/>
            <person name="Ohtoshi R."/>
            <person name="Malay A.D."/>
            <person name="Moran D.A.P."/>
            <person name="Tomita M."/>
            <person name="Numata K."/>
            <person name="Arakawa K."/>
        </authorList>
    </citation>
    <scope>NUCLEOTIDE SEQUENCE</scope>
</reference>
<organism evidence="2 3">
    <name type="scientific">Trichonephila clavipes</name>
    <name type="common">Golden silk orbweaver</name>
    <name type="synonym">Nephila clavipes</name>
    <dbReference type="NCBI Taxonomy" id="2585209"/>
    <lineage>
        <taxon>Eukaryota</taxon>
        <taxon>Metazoa</taxon>
        <taxon>Ecdysozoa</taxon>
        <taxon>Arthropoda</taxon>
        <taxon>Chelicerata</taxon>
        <taxon>Arachnida</taxon>
        <taxon>Araneae</taxon>
        <taxon>Araneomorphae</taxon>
        <taxon>Entelegynae</taxon>
        <taxon>Araneoidea</taxon>
        <taxon>Nephilidae</taxon>
        <taxon>Trichonephila</taxon>
    </lineage>
</organism>
<dbReference type="AlphaFoldDB" id="A0A8X6WFJ4"/>
<name>A0A8X6WFJ4_TRICX</name>
<evidence type="ECO:0000313" key="2">
    <source>
        <dbReference type="EMBL" id="GFY33895.1"/>
    </source>
</evidence>
<protein>
    <submittedName>
        <fullName evidence="2">Uncharacterized protein</fullName>
    </submittedName>
</protein>